<dbReference type="EMBL" id="JACVVK020000114">
    <property type="protein sequence ID" value="KAK7491449.1"/>
    <property type="molecule type" value="Genomic_DNA"/>
</dbReference>
<proteinExistence type="predicted"/>
<reference evidence="1 2" key="1">
    <citation type="journal article" date="2023" name="Sci. Data">
        <title>Genome assembly of the Korean intertidal mud-creeper Batillaria attramentaria.</title>
        <authorList>
            <person name="Patra A.K."/>
            <person name="Ho P.T."/>
            <person name="Jun S."/>
            <person name="Lee S.J."/>
            <person name="Kim Y."/>
            <person name="Won Y.J."/>
        </authorList>
    </citation>
    <scope>NUCLEOTIDE SEQUENCE [LARGE SCALE GENOMIC DNA]</scope>
    <source>
        <strain evidence="1">Wonlab-2016</strain>
    </source>
</reference>
<evidence type="ECO:0000313" key="1">
    <source>
        <dbReference type="EMBL" id="KAK7491449.1"/>
    </source>
</evidence>
<evidence type="ECO:0000313" key="2">
    <source>
        <dbReference type="Proteomes" id="UP001519460"/>
    </source>
</evidence>
<dbReference type="AlphaFoldDB" id="A0ABD0KWG6"/>
<comment type="caution">
    <text evidence="1">The sequence shown here is derived from an EMBL/GenBank/DDBJ whole genome shotgun (WGS) entry which is preliminary data.</text>
</comment>
<sequence>MRPNSREVICGAKVRSEREKGEKRRARRQSAGDNTGIIGREVIGASENVECVLKRWTGERLVLHLAADCDYWHLIRSTLAQISGCGGGRGTGVSVLMRPGTVTLPTTMYSEPRYVAFPVKPCPKPSLHSSVHVYEEIADPATFFHGGHVTQDYDTTPFLDACHVAKDAESFHDEGLSRHTSAGVRADDFICDHAVSVS</sequence>
<keyword evidence="2" id="KW-1185">Reference proteome</keyword>
<protein>
    <submittedName>
        <fullName evidence="1">Uncharacterized protein</fullName>
    </submittedName>
</protein>
<gene>
    <name evidence="1" type="ORF">BaRGS_00017278</name>
</gene>
<organism evidence="1 2">
    <name type="scientific">Batillaria attramentaria</name>
    <dbReference type="NCBI Taxonomy" id="370345"/>
    <lineage>
        <taxon>Eukaryota</taxon>
        <taxon>Metazoa</taxon>
        <taxon>Spiralia</taxon>
        <taxon>Lophotrochozoa</taxon>
        <taxon>Mollusca</taxon>
        <taxon>Gastropoda</taxon>
        <taxon>Caenogastropoda</taxon>
        <taxon>Sorbeoconcha</taxon>
        <taxon>Cerithioidea</taxon>
        <taxon>Batillariidae</taxon>
        <taxon>Batillaria</taxon>
    </lineage>
</organism>
<accession>A0ABD0KWG6</accession>
<dbReference type="Proteomes" id="UP001519460">
    <property type="component" value="Unassembled WGS sequence"/>
</dbReference>
<name>A0ABD0KWG6_9CAEN</name>